<feature type="domain" description="NADP-dependent oxidoreductase" evidence="1">
    <location>
        <begin position="36"/>
        <end position="309"/>
    </location>
</feature>
<sequence>MDMAEERGQFKQTISRYWLRTAGGNRIPYGVGCAWLGRGAMDAETMDLEAAVLKLAYDSGVRYFDTSVAYGESERIVGHFLAQVPRESVFLASKVRVREDVTAKEAVVLAKLSLEQSLARMRTDYLDLYQVHDPNVLANVLAENGVLHMLLEAKERGVIRNIGLATRQHDLLAVAANHGQFDTILTYSDYTPVDPSAASLIAEASGLGLGVINASPLLTGLLCGPPPMEVEIPRGVPELELRQKRASELYELCAANGVSITDAALQFPARQSQIDITLSGPSRAADVTNTIASLERSIPESFWRQVEQWYNQLPQK</sequence>
<reference evidence="3" key="1">
    <citation type="submission" date="2018-12" db="EMBL/GenBank/DDBJ databases">
        <title>Genome sequence of Peanibacillus sp.</title>
        <authorList>
            <person name="Subramani G."/>
            <person name="Srinivasan S."/>
            <person name="Kim M.K."/>
        </authorList>
    </citation>
    <scope>NUCLEOTIDE SEQUENCE [LARGE SCALE GENOMIC DNA]</scope>
    <source>
        <strain evidence="3">18JY67-1</strain>
    </source>
</reference>
<evidence type="ECO:0000313" key="2">
    <source>
        <dbReference type="EMBL" id="AZN42904.1"/>
    </source>
</evidence>
<dbReference type="GO" id="GO:0016491">
    <property type="term" value="F:oxidoreductase activity"/>
    <property type="evidence" value="ECO:0007669"/>
    <property type="project" value="InterPro"/>
</dbReference>
<protein>
    <submittedName>
        <fullName evidence="2">Aldo/keto reductase</fullName>
    </submittedName>
</protein>
<accession>A0A3S9AB13</accession>
<dbReference type="KEGG" id="palb:EJC50_26820"/>
<dbReference type="Pfam" id="PF00248">
    <property type="entry name" value="Aldo_ket_red"/>
    <property type="match status" value="1"/>
</dbReference>
<dbReference type="OrthoDB" id="9773828at2"/>
<evidence type="ECO:0000259" key="1">
    <source>
        <dbReference type="Pfam" id="PF00248"/>
    </source>
</evidence>
<proteinExistence type="predicted"/>
<gene>
    <name evidence="2" type="ORF">EJC50_26820</name>
</gene>
<dbReference type="InterPro" id="IPR023210">
    <property type="entry name" value="NADP_OxRdtase_dom"/>
</dbReference>
<evidence type="ECO:0000313" key="3">
    <source>
        <dbReference type="Proteomes" id="UP000272528"/>
    </source>
</evidence>
<dbReference type="InterPro" id="IPR036812">
    <property type="entry name" value="NAD(P)_OxRdtase_dom_sf"/>
</dbReference>
<dbReference type="Gene3D" id="3.20.20.100">
    <property type="entry name" value="NADP-dependent oxidoreductase domain"/>
    <property type="match status" value="1"/>
</dbReference>
<organism evidence="2 3">
    <name type="scientific">Paenibacillus albus</name>
    <dbReference type="NCBI Taxonomy" id="2495582"/>
    <lineage>
        <taxon>Bacteria</taxon>
        <taxon>Bacillati</taxon>
        <taxon>Bacillota</taxon>
        <taxon>Bacilli</taxon>
        <taxon>Bacillales</taxon>
        <taxon>Paenibacillaceae</taxon>
        <taxon>Paenibacillus</taxon>
    </lineage>
</organism>
<dbReference type="GO" id="GO:0005829">
    <property type="term" value="C:cytosol"/>
    <property type="evidence" value="ECO:0007669"/>
    <property type="project" value="TreeGrafter"/>
</dbReference>
<dbReference type="SUPFAM" id="SSF51430">
    <property type="entry name" value="NAD(P)-linked oxidoreductase"/>
    <property type="match status" value="1"/>
</dbReference>
<name>A0A3S9AB13_9BACL</name>
<dbReference type="PANTHER" id="PTHR42686">
    <property type="entry name" value="GH17980P-RELATED"/>
    <property type="match status" value="1"/>
</dbReference>
<dbReference type="PRINTS" id="PR00069">
    <property type="entry name" value="ALDKETRDTASE"/>
</dbReference>
<dbReference type="InterPro" id="IPR020471">
    <property type="entry name" value="AKR"/>
</dbReference>
<dbReference type="AlphaFoldDB" id="A0A3S9AB13"/>
<dbReference type="EMBL" id="CP034437">
    <property type="protein sequence ID" value="AZN42904.1"/>
    <property type="molecule type" value="Genomic_DNA"/>
</dbReference>
<dbReference type="CDD" id="cd19090">
    <property type="entry name" value="AKR_AKR15A-like"/>
    <property type="match status" value="1"/>
</dbReference>
<dbReference type="Proteomes" id="UP000272528">
    <property type="component" value="Chromosome"/>
</dbReference>
<dbReference type="PANTHER" id="PTHR42686:SF1">
    <property type="entry name" value="GH17980P-RELATED"/>
    <property type="match status" value="1"/>
</dbReference>
<keyword evidence="3" id="KW-1185">Reference proteome</keyword>